<accession>A0A022Q6X7</accession>
<dbReference type="PANTHER" id="PTHR34193:SF1">
    <property type="entry name" value="EXPRESSED PROTEIN"/>
    <property type="match status" value="1"/>
</dbReference>
<organism evidence="2 3">
    <name type="scientific">Erythranthe guttata</name>
    <name type="common">Yellow monkey flower</name>
    <name type="synonym">Mimulus guttatus</name>
    <dbReference type="NCBI Taxonomy" id="4155"/>
    <lineage>
        <taxon>Eukaryota</taxon>
        <taxon>Viridiplantae</taxon>
        <taxon>Streptophyta</taxon>
        <taxon>Embryophyta</taxon>
        <taxon>Tracheophyta</taxon>
        <taxon>Spermatophyta</taxon>
        <taxon>Magnoliopsida</taxon>
        <taxon>eudicotyledons</taxon>
        <taxon>Gunneridae</taxon>
        <taxon>Pentapetalae</taxon>
        <taxon>asterids</taxon>
        <taxon>lamiids</taxon>
        <taxon>Lamiales</taxon>
        <taxon>Phrymaceae</taxon>
        <taxon>Erythranthe</taxon>
    </lineage>
</organism>
<dbReference type="STRING" id="4155.A0A022Q6X7"/>
<dbReference type="AlphaFoldDB" id="A0A022Q6X7"/>
<protein>
    <submittedName>
        <fullName evidence="2">Uncharacterized protein</fullName>
    </submittedName>
</protein>
<keyword evidence="3" id="KW-1185">Reference proteome</keyword>
<sequence>SLPIKNHTSPPRWTKPRADFRQETQALIPQNDHQYSRILSPKSRVRAIEDGRRELMEMVKNIPESSYELSLKDIVDGHQNVEQVKEKKKKHKAQQSKKTKSGQMCRTASMESEMFLLKVFVPVTLSFKKKPKAVKNSEICAGPSSDKQRTKNWWKMVSLAVKDNQNSRRSNISSNRNRYAFSNFCSTSTSHNTRTREKLKKQLNVEN</sequence>
<feature type="compositionally biased region" description="Polar residues" evidence="1">
    <location>
        <begin position="1"/>
        <end position="11"/>
    </location>
</feature>
<dbReference type="EMBL" id="KI632154">
    <property type="protein sequence ID" value="EYU23731.1"/>
    <property type="molecule type" value="Genomic_DNA"/>
</dbReference>
<feature type="non-terminal residue" evidence="2">
    <location>
        <position position="1"/>
    </location>
</feature>
<feature type="region of interest" description="Disordered" evidence="1">
    <location>
        <begin position="85"/>
        <end position="105"/>
    </location>
</feature>
<dbReference type="Proteomes" id="UP000030748">
    <property type="component" value="Unassembled WGS sequence"/>
</dbReference>
<dbReference type="PANTHER" id="PTHR34193">
    <property type="entry name" value="OS11G0199801 PROTEIN"/>
    <property type="match status" value="1"/>
</dbReference>
<evidence type="ECO:0000313" key="3">
    <source>
        <dbReference type="Proteomes" id="UP000030748"/>
    </source>
</evidence>
<gene>
    <name evidence="2" type="ORF">MIMGU_mgv1a021258mg</name>
</gene>
<dbReference type="eggNOG" id="ENOG502RZJH">
    <property type="taxonomic scope" value="Eukaryota"/>
</dbReference>
<name>A0A022Q6X7_ERYGU</name>
<evidence type="ECO:0000313" key="2">
    <source>
        <dbReference type="EMBL" id="EYU23731.1"/>
    </source>
</evidence>
<feature type="compositionally biased region" description="Basic residues" evidence="1">
    <location>
        <begin position="86"/>
        <end position="100"/>
    </location>
</feature>
<feature type="region of interest" description="Disordered" evidence="1">
    <location>
        <begin position="1"/>
        <end position="21"/>
    </location>
</feature>
<feature type="region of interest" description="Disordered" evidence="1">
    <location>
        <begin position="185"/>
        <end position="207"/>
    </location>
</feature>
<evidence type="ECO:0000256" key="1">
    <source>
        <dbReference type="SAM" id="MobiDB-lite"/>
    </source>
</evidence>
<proteinExistence type="predicted"/>
<reference evidence="2 3" key="1">
    <citation type="journal article" date="2013" name="Proc. Natl. Acad. Sci. U.S.A.">
        <title>Fine-scale variation in meiotic recombination in Mimulus inferred from population shotgun sequencing.</title>
        <authorList>
            <person name="Hellsten U."/>
            <person name="Wright K.M."/>
            <person name="Jenkins J."/>
            <person name="Shu S."/>
            <person name="Yuan Y."/>
            <person name="Wessler S.R."/>
            <person name="Schmutz J."/>
            <person name="Willis J.H."/>
            <person name="Rokhsar D.S."/>
        </authorList>
    </citation>
    <scope>NUCLEOTIDE SEQUENCE [LARGE SCALE GENOMIC DNA]</scope>
    <source>
        <strain evidence="3">cv. DUN x IM62</strain>
    </source>
</reference>